<dbReference type="InterPro" id="IPR051828">
    <property type="entry name" value="HAD-like_hydrolase_domain"/>
</dbReference>
<dbReference type="Gene3D" id="3.40.50.1000">
    <property type="entry name" value="HAD superfamily/HAD-like"/>
    <property type="match status" value="1"/>
</dbReference>
<dbReference type="RefSeq" id="WP_146380740.1">
    <property type="nucleotide sequence ID" value="NZ_VOEJ01000002.1"/>
</dbReference>
<dbReference type="SFLD" id="SFLDG01129">
    <property type="entry name" value="C1.5:_HAD__Beta-PGM__Phosphata"/>
    <property type="match status" value="1"/>
</dbReference>
<evidence type="ECO:0000313" key="1">
    <source>
        <dbReference type="EMBL" id="TWR30279.1"/>
    </source>
</evidence>
<evidence type="ECO:0000313" key="2">
    <source>
        <dbReference type="Proteomes" id="UP000320042"/>
    </source>
</evidence>
<organism evidence="1 2">
    <name type="scientific">Mucilaginibacter pallidiroseus</name>
    <dbReference type="NCBI Taxonomy" id="2599295"/>
    <lineage>
        <taxon>Bacteria</taxon>
        <taxon>Pseudomonadati</taxon>
        <taxon>Bacteroidota</taxon>
        <taxon>Sphingobacteriia</taxon>
        <taxon>Sphingobacteriales</taxon>
        <taxon>Sphingobacteriaceae</taxon>
        <taxon>Mucilaginibacter</taxon>
    </lineage>
</organism>
<gene>
    <name evidence="1" type="ORF">FPZ43_04895</name>
</gene>
<dbReference type="PANTHER" id="PTHR46191">
    <property type="match status" value="1"/>
</dbReference>
<dbReference type="EMBL" id="VOEJ01000002">
    <property type="protein sequence ID" value="TWR30279.1"/>
    <property type="molecule type" value="Genomic_DNA"/>
</dbReference>
<reference evidence="1 2" key="1">
    <citation type="submission" date="2019-07" db="EMBL/GenBank/DDBJ databases">
        <authorList>
            <person name="Kim J."/>
        </authorList>
    </citation>
    <scope>NUCLEOTIDE SEQUENCE [LARGE SCALE GENOMIC DNA]</scope>
    <source>
        <strain evidence="2">dk17</strain>
    </source>
</reference>
<dbReference type="SUPFAM" id="SSF56784">
    <property type="entry name" value="HAD-like"/>
    <property type="match status" value="1"/>
</dbReference>
<dbReference type="InterPro" id="IPR036412">
    <property type="entry name" value="HAD-like_sf"/>
</dbReference>
<dbReference type="OrthoDB" id="3669651at2"/>
<dbReference type="GO" id="GO:0016787">
    <property type="term" value="F:hydrolase activity"/>
    <property type="evidence" value="ECO:0007669"/>
    <property type="project" value="UniProtKB-KW"/>
</dbReference>
<dbReference type="AlphaFoldDB" id="A0A563UG75"/>
<dbReference type="InterPro" id="IPR006439">
    <property type="entry name" value="HAD-SF_hydro_IA"/>
</dbReference>
<comment type="caution">
    <text evidence="1">The sequence shown here is derived from an EMBL/GenBank/DDBJ whole genome shotgun (WGS) entry which is preliminary data.</text>
</comment>
<dbReference type="Gene3D" id="1.10.150.400">
    <property type="match status" value="1"/>
</dbReference>
<dbReference type="SFLD" id="SFLDS00003">
    <property type="entry name" value="Haloacid_Dehalogenase"/>
    <property type="match status" value="1"/>
</dbReference>
<accession>A0A563UG75</accession>
<proteinExistence type="predicted"/>
<dbReference type="Proteomes" id="UP000320042">
    <property type="component" value="Unassembled WGS sequence"/>
</dbReference>
<dbReference type="NCBIfam" id="TIGR01549">
    <property type="entry name" value="HAD-SF-IA-v1"/>
    <property type="match status" value="1"/>
</dbReference>
<sequence>MTYFKHYSFDLWLTLIKSNPLFKKLRSLWFYERYNFVKRPLAEVEQIFRQVDLMCNAVNEQTGKNIDADEMYLMIISLINDNQVSLQNFDIDEIYLQMEVLLFENLPHIYCNRTAGVLSNIKERDNTSINILSNTGFIRGATLRKVLHELGIGSYFDFQLYSDESGYSKPNKAFYQQMIDKAMAIKPIDRAEIIHIGDNIKTDYDGARAMGLNALLVNSNDTPITNLLNHASQNIFTS</sequence>
<dbReference type="InterPro" id="IPR023214">
    <property type="entry name" value="HAD_sf"/>
</dbReference>
<protein>
    <submittedName>
        <fullName evidence="1">HAD family hydrolase</fullName>
    </submittedName>
</protein>
<name>A0A563UG75_9SPHI</name>
<keyword evidence="1" id="KW-0378">Hydrolase</keyword>
<keyword evidence="2" id="KW-1185">Reference proteome</keyword>
<dbReference type="Pfam" id="PF00702">
    <property type="entry name" value="Hydrolase"/>
    <property type="match status" value="1"/>
</dbReference>
<dbReference type="PANTHER" id="PTHR46191:SF2">
    <property type="entry name" value="HALOACID DEHALOGENASE-LIKE HYDROLASE DOMAIN-CONTAINING PROTEIN 3"/>
    <property type="match status" value="1"/>
</dbReference>